<dbReference type="PANTHER" id="PTHR30383">
    <property type="entry name" value="THIOESTERASE 1/PROTEASE 1/LYSOPHOSPHOLIPASE L1"/>
    <property type="match status" value="1"/>
</dbReference>
<organism evidence="2 3">
    <name type="scientific">Candidatus Egerieicola pullicola</name>
    <dbReference type="NCBI Taxonomy" id="2840775"/>
    <lineage>
        <taxon>Bacteria</taxon>
        <taxon>Bacillati</taxon>
        <taxon>Bacillota</taxon>
        <taxon>Clostridia</taxon>
        <taxon>Eubacteriales</taxon>
        <taxon>Oscillospiraceae</taxon>
        <taxon>Oscillospiraceae incertae sedis</taxon>
        <taxon>Candidatus Egerieicola</taxon>
    </lineage>
</organism>
<dbReference type="CDD" id="cd00229">
    <property type="entry name" value="SGNH_hydrolase"/>
    <property type="match status" value="1"/>
</dbReference>
<evidence type="ECO:0000313" key="3">
    <source>
        <dbReference type="Proteomes" id="UP000886749"/>
    </source>
</evidence>
<name>A0A9D1AJQ1_9FIRM</name>
<feature type="domain" description="SGNH hydrolase-type esterase" evidence="1">
    <location>
        <begin position="11"/>
        <end position="194"/>
    </location>
</feature>
<dbReference type="Gene3D" id="3.40.50.1110">
    <property type="entry name" value="SGNH hydrolase"/>
    <property type="match status" value="1"/>
</dbReference>
<gene>
    <name evidence="2" type="ORF">IAB36_04300</name>
</gene>
<accession>A0A9D1AJQ1</accession>
<protein>
    <submittedName>
        <fullName evidence="2">SGNH/GDSL hydrolase family protein</fullName>
    </submittedName>
</protein>
<dbReference type="GO" id="GO:0004622">
    <property type="term" value="F:phosphatidylcholine lysophospholipase activity"/>
    <property type="evidence" value="ECO:0007669"/>
    <property type="project" value="TreeGrafter"/>
</dbReference>
<proteinExistence type="predicted"/>
<reference evidence="2" key="1">
    <citation type="submission" date="2020-10" db="EMBL/GenBank/DDBJ databases">
        <authorList>
            <person name="Gilroy R."/>
        </authorList>
    </citation>
    <scope>NUCLEOTIDE SEQUENCE</scope>
    <source>
        <strain evidence="2">CHK184-25365</strain>
    </source>
</reference>
<dbReference type="SUPFAM" id="SSF52266">
    <property type="entry name" value="SGNH hydrolase"/>
    <property type="match status" value="1"/>
</dbReference>
<dbReference type="InterPro" id="IPR036514">
    <property type="entry name" value="SGNH_hydro_sf"/>
</dbReference>
<evidence type="ECO:0000313" key="2">
    <source>
        <dbReference type="EMBL" id="HIR41031.1"/>
    </source>
</evidence>
<dbReference type="PANTHER" id="PTHR30383:SF5">
    <property type="entry name" value="SGNH HYDROLASE-TYPE ESTERASE DOMAIN-CONTAINING PROTEIN"/>
    <property type="match status" value="1"/>
</dbReference>
<evidence type="ECO:0000259" key="1">
    <source>
        <dbReference type="Pfam" id="PF13472"/>
    </source>
</evidence>
<sequence length="208" mass="23833">MRLKDGQTLVFFGDSITRRSEIKDAADPRVKFSLNYDDSYVDLFLQRLVIHYPKLNLKTYNLGVGGDTVNGLMERFWELEALKPNWVVLCIGQNDAKTLSPAQFEEQLSYLLEQLADLGCQTVQLTTTPCPYSREKDEKLLVFDEIIRRLDQAFSIPCLDVKTHLRQIMLDNDTVPVPINLFAGGCHLSRLGNQYLADAVYDYFTEKD</sequence>
<dbReference type="AlphaFoldDB" id="A0A9D1AJQ1"/>
<dbReference type="EMBL" id="DVGY01000093">
    <property type="protein sequence ID" value="HIR41031.1"/>
    <property type="molecule type" value="Genomic_DNA"/>
</dbReference>
<reference evidence="2" key="2">
    <citation type="journal article" date="2021" name="PeerJ">
        <title>Extensive microbial diversity within the chicken gut microbiome revealed by metagenomics and culture.</title>
        <authorList>
            <person name="Gilroy R."/>
            <person name="Ravi A."/>
            <person name="Getino M."/>
            <person name="Pursley I."/>
            <person name="Horton D.L."/>
            <person name="Alikhan N.F."/>
            <person name="Baker D."/>
            <person name="Gharbi K."/>
            <person name="Hall N."/>
            <person name="Watson M."/>
            <person name="Adriaenssens E.M."/>
            <person name="Foster-Nyarko E."/>
            <person name="Jarju S."/>
            <person name="Secka A."/>
            <person name="Antonio M."/>
            <person name="Oren A."/>
            <person name="Chaudhuri R.R."/>
            <person name="La Ragione R."/>
            <person name="Hildebrand F."/>
            <person name="Pallen M.J."/>
        </authorList>
    </citation>
    <scope>NUCLEOTIDE SEQUENCE</scope>
    <source>
        <strain evidence="2">CHK184-25365</strain>
    </source>
</reference>
<dbReference type="InterPro" id="IPR051532">
    <property type="entry name" value="Ester_Hydrolysis_Enzymes"/>
</dbReference>
<dbReference type="InterPro" id="IPR013830">
    <property type="entry name" value="SGNH_hydro"/>
</dbReference>
<keyword evidence="2" id="KW-0378">Hydrolase</keyword>
<dbReference type="Pfam" id="PF13472">
    <property type="entry name" value="Lipase_GDSL_2"/>
    <property type="match status" value="1"/>
</dbReference>
<dbReference type="Proteomes" id="UP000886749">
    <property type="component" value="Unassembled WGS sequence"/>
</dbReference>
<comment type="caution">
    <text evidence="2">The sequence shown here is derived from an EMBL/GenBank/DDBJ whole genome shotgun (WGS) entry which is preliminary data.</text>
</comment>